<keyword evidence="1" id="KW-0732">Signal</keyword>
<dbReference type="Proteomes" id="UP001156627">
    <property type="component" value="Unassembled WGS sequence"/>
</dbReference>
<dbReference type="InterPro" id="IPR000801">
    <property type="entry name" value="Esterase-like"/>
</dbReference>
<sequence>MRSRLLLLGALLGAGLTTAVHTYARQESPAVSTHRFFHVQLGDKQTQPVSGRLLLFVEPAAAAKAESQDGKITQVDADPLHPTQTSIAAQEVDRLVPGQTVDIDVDAQTYPEAWSKLPAGDYVVQAVLDVHHNYNYLGRDAGDLVSDVVPVHWPDAGTAPIKLDATVPARDPWALPDSVPAPLRNAAKAVHEQAQPIDFVSPSLSQFWGRDIHMYGYVLLPPGYNAASGKRFPTVYFTHGFTSNKDRMLRFMAYMQAGMSSGQMPPMIWVFLDQSSATGTHEFADSVNNGPWGQALTAELIPYLESKYHMDGNANGRFLNGHSSGGWATLWLQTRYPKIFGGTWSTSPDPSDFHDFTGPDLYAPQANVYHKPDGTPWPLVRDKGKVLGTFQQFAQMERVLGPYGGQMASFDWVFSPRGKDGRPEPMFDRDTGDVDPAVVAYWHDHYDIAYRLKSNWPVLKPDLDGKIHLYVGTADTFYLDGAAHRLKAVLDGLGAHAEFRFIPDRTHFDLYQVGDDRFGLFKDISWAMYAVARPQAAPKPKLN</sequence>
<feature type="chain" id="PRO_5046581386" description="Esterase" evidence="1">
    <location>
        <begin position="20"/>
        <end position="543"/>
    </location>
</feature>
<name>A0ABQ5XCV4_9GAMM</name>
<dbReference type="Gene3D" id="3.40.50.1820">
    <property type="entry name" value="alpha/beta hydrolase"/>
    <property type="match status" value="1"/>
</dbReference>
<evidence type="ECO:0000313" key="3">
    <source>
        <dbReference type="Proteomes" id="UP001156627"/>
    </source>
</evidence>
<dbReference type="InterPro" id="IPR050583">
    <property type="entry name" value="Mycobacterial_A85_antigen"/>
</dbReference>
<keyword evidence="3" id="KW-1185">Reference proteome</keyword>
<proteinExistence type="predicted"/>
<evidence type="ECO:0008006" key="4">
    <source>
        <dbReference type="Google" id="ProtNLM"/>
    </source>
</evidence>
<dbReference type="PANTHER" id="PTHR48098">
    <property type="entry name" value="ENTEROCHELIN ESTERASE-RELATED"/>
    <property type="match status" value="1"/>
</dbReference>
<dbReference type="InterPro" id="IPR029058">
    <property type="entry name" value="AB_hydrolase_fold"/>
</dbReference>
<accession>A0ABQ5XCV4</accession>
<organism evidence="2 3">
    <name type="scientific">Dyella flagellata</name>
    <dbReference type="NCBI Taxonomy" id="1867833"/>
    <lineage>
        <taxon>Bacteria</taxon>
        <taxon>Pseudomonadati</taxon>
        <taxon>Pseudomonadota</taxon>
        <taxon>Gammaproteobacteria</taxon>
        <taxon>Lysobacterales</taxon>
        <taxon>Rhodanobacteraceae</taxon>
        <taxon>Dyella</taxon>
    </lineage>
</organism>
<dbReference type="Pfam" id="PF00756">
    <property type="entry name" value="Esterase"/>
    <property type="match status" value="1"/>
</dbReference>
<comment type="caution">
    <text evidence="2">The sequence shown here is derived from an EMBL/GenBank/DDBJ whole genome shotgun (WGS) entry which is preliminary data.</text>
</comment>
<reference evidence="3" key="1">
    <citation type="journal article" date="2019" name="Int. J. Syst. Evol. Microbiol.">
        <title>The Global Catalogue of Microorganisms (GCM) 10K type strain sequencing project: providing services to taxonomists for standard genome sequencing and annotation.</title>
        <authorList>
            <consortium name="The Broad Institute Genomics Platform"/>
            <consortium name="The Broad Institute Genome Sequencing Center for Infectious Disease"/>
            <person name="Wu L."/>
            <person name="Ma J."/>
        </authorList>
    </citation>
    <scope>NUCLEOTIDE SEQUENCE [LARGE SCALE GENOMIC DNA]</scope>
    <source>
        <strain evidence="3">NBRC 111981</strain>
    </source>
</reference>
<protein>
    <recommendedName>
        <fullName evidence="4">Esterase</fullName>
    </recommendedName>
</protein>
<dbReference type="PANTHER" id="PTHR48098:SF3">
    <property type="entry name" value="IRON(III) ENTEROBACTIN ESTERASE"/>
    <property type="match status" value="1"/>
</dbReference>
<dbReference type="EMBL" id="BSOA01000027">
    <property type="protein sequence ID" value="GLQ88943.1"/>
    <property type="molecule type" value="Genomic_DNA"/>
</dbReference>
<dbReference type="SUPFAM" id="SSF53474">
    <property type="entry name" value="alpha/beta-Hydrolases"/>
    <property type="match status" value="1"/>
</dbReference>
<evidence type="ECO:0000256" key="1">
    <source>
        <dbReference type="SAM" id="SignalP"/>
    </source>
</evidence>
<feature type="signal peptide" evidence="1">
    <location>
        <begin position="1"/>
        <end position="19"/>
    </location>
</feature>
<gene>
    <name evidence="2" type="ORF">GCM10007898_25140</name>
</gene>
<dbReference type="RefSeq" id="WP_284332387.1">
    <property type="nucleotide sequence ID" value="NZ_BSOA01000027.1"/>
</dbReference>
<evidence type="ECO:0000313" key="2">
    <source>
        <dbReference type="EMBL" id="GLQ88943.1"/>
    </source>
</evidence>